<proteinExistence type="predicted"/>
<sequence>MEPFKNVFSPALVMCLADHLERNVEGFDRECFERPILAELETLELKARSQLIADQVHLALPSNTDRRDEVLRAMLRPVVDGEAEHTSDDLGIGGWGVMPLSMVVGQHGIEDFEGSLALLREMTTRFSSEFAVRYFLLADQTRALVIMRQWIDDPSHHVRRLVSEGTRPRLPWAMQLPLLVADPSPMLPILTVLRDDPEEYVRRSVANHLNDIAKDHPDLVGAIASEWMTDADRNRMRLVRHACRTLVKDGHPGALAAFGLKPPEVEVQLLTILTPQVAFGNSLEFSATISSTADEQQDLVVDYVLHLRKANGRLVPKVFKWKRFTLGSHEIRTDDRSHAIRPITTRRYYPGEQRLSLRINGQDFPTESFDLAIP</sequence>
<organism evidence="1">
    <name type="scientific">hydrothermal vent metagenome</name>
    <dbReference type="NCBI Taxonomy" id="652676"/>
    <lineage>
        <taxon>unclassified sequences</taxon>
        <taxon>metagenomes</taxon>
        <taxon>ecological metagenomes</taxon>
    </lineage>
</organism>
<accession>A0A3B0S2J7</accession>
<protein>
    <submittedName>
        <fullName evidence="1">DNA alkylation repair enzyme</fullName>
    </submittedName>
</protein>
<dbReference type="Gene3D" id="1.25.40.290">
    <property type="entry name" value="ARM repeat domains"/>
    <property type="match status" value="1"/>
</dbReference>
<dbReference type="SUPFAM" id="SSF48371">
    <property type="entry name" value="ARM repeat"/>
    <property type="match status" value="1"/>
</dbReference>
<gene>
    <name evidence="1" type="ORF">MNBD_ACTINO02-195</name>
</gene>
<evidence type="ECO:0000313" key="1">
    <source>
        <dbReference type="EMBL" id="VAW00465.1"/>
    </source>
</evidence>
<name>A0A3B0S2J7_9ZZZZ</name>
<dbReference type="AlphaFoldDB" id="A0A3B0S2J7"/>
<dbReference type="EMBL" id="UOEK01000188">
    <property type="protein sequence ID" value="VAW00465.1"/>
    <property type="molecule type" value="Genomic_DNA"/>
</dbReference>
<reference evidence="1" key="1">
    <citation type="submission" date="2018-06" db="EMBL/GenBank/DDBJ databases">
        <authorList>
            <person name="Zhirakovskaya E."/>
        </authorList>
    </citation>
    <scope>NUCLEOTIDE SEQUENCE</scope>
</reference>
<dbReference type="InterPro" id="IPR016024">
    <property type="entry name" value="ARM-type_fold"/>
</dbReference>